<dbReference type="RefSeq" id="WP_354614417.1">
    <property type="nucleotide sequence ID" value="NZ_JBEXAE010000002.1"/>
</dbReference>
<keyword evidence="5 9" id="KW-0808">Transferase</keyword>
<evidence type="ECO:0000313" key="11">
    <source>
        <dbReference type="EMBL" id="MET6990027.1"/>
    </source>
</evidence>
<dbReference type="EC" id="2.5.1.15" evidence="4 9"/>
<reference evidence="11 12" key="1">
    <citation type="submission" date="2024-07" db="EMBL/GenBank/DDBJ databases">
        <title>The genome sequence of type strain Sediminicola arcticus GDMCC 1.2805.</title>
        <authorList>
            <person name="Liu Y."/>
        </authorList>
    </citation>
    <scope>NUCLEOTIDE SEQUENCE [LARGE SCALE GENOMIC DNA]</scope>
    <source>
        <strain evidence="11 12">GDMCC 1.2805</strain>
    </source>
</reference>
<dbReference type="InterPro" id="IPR000489">
    <property type="entry name" value="Pterin-binding_dom"/>
</dbReference>
<proteinExistence type="inferred from homology"/>
<dbReference type="InterPro" id="IPR045031">
    <property type="entry name" value="DHP_synth-like"/>
</dbReference>
<evidence type="ECO:0000256" key="4">
    <source>
        <dbReference type="ARBA" id="ARBA00012458"/>
    </source>
</evidence>
<dbReference type="Gene3D" id="3.20.20.20">
    <property type="entry name" value="Dihydropteroate synthase-like"/>
    <property type="match status" value="1"/>
</dbReference>
<evidence type="ECO:0000256" key="1">
    <source>
        <dbReference type="ARBA" id="ARBA00000012"/>
    </source>
</evidence>
<comment type="cofactor">
    <cofactor evidence="2 9">
        <name>Mg(2+)</name>
        <dbReference type="ChEBI" id="CHEBI:18420"/>
    </cofactor>
</comment>
<evidence type="ECO:0000259" key="10">
    <source>
        <dbReference type="PROSITE" id="PS50972"/>
    </source>
</evidence>
<evidence type="ECO:0000256" key="2">
    <source>
        <dbReference type="ARBA" id="ARBA00001946"/>
    </source>
</evidence>
<name>A0ABV2SS94_9FLAO</name>
<evidence type="ECO:0000256" key="7">
    <source>
        <dbReference type="ARBA" id="ARBA00022842"/>
    </source>
</evidence>
<dbReference type="GO" id="GO:0004156">
    <property type="term" value="F:dihydropteroate synthase activity"/>
    <property type="evidence" value="ECO:0007669"/>
    <property type="project" value="UniProtKB-EC"/>
</dbReference>
<dbReference type="InterPro" id="IPR011005">
    <property type="entry name" value="Dihydropteroate_synth-like_sf"/>
</dbReference>
<evidence type="ECO:0000256" key="8">
    <source>
        <dbReference type="ARBA" id="ARBA00022909"/>
    </source>
</evidence>
<keyword evidence="7 9" id="KW-0460">Magnesium</keyword>
<organism evidence="11 12">
    <name type="scientific">Sediminicola arcticus</name>
    <dbReference type="NCBI Taxonomy" id="1574308"/>
    <lineage>
        <taxon>Bacteria</taxon>
        <taxon>Pseudomonadati</taxon>
        <taxon>Bacteroidota</taxon>
        <taxon>Flavobacteriia</taxon>
        <taxon>Flavobacteriales</taxon>
        <taxon>Flavobacteriaceae</taxon>
        <taxon>Sediminicola</taxon>
    </lineage>
</organism>
<feature type="domain" description="Pterin-binding" evidence="10">
    <location>
        <begin position="15"/>
        <end position="267"/>
    </location>
</feature>
<dbReference type="PANTHER" id="PTHR20941">
    <property type="entry name" value="FOLATE SYNTHESIS PROTEINS"/>
    <property type="match status" value="1"/>
</dbReference>
<dbReference type="NCBIfam" id="TIGR01496">
    <property type="entry name" value="DHPS"/>
    <property type="match status" value="1"/>
</dbReference>
<dbReference type="InterPro" id="IPR006390">
    <property type="entry name" value="DHP_synth_dom"/>
</dbReference>
<evidence type="ECO:0000256" key="9">
    <source>
        <dbReference type="RuleBase" id="RU361205"/>
    </source>
</evidence>
<dbReference type="EMBL" id="JBEXAE010000002">
    <property type="protein sequence ID" value="MET6990027.1"/>
    <property type="molecule type" value="Genomic_DNA"/>
</dbReference>
<dbReference type="Pfam" id="PF00809">
    <property type="entry name" value="Pterin_bind"/>
    <property type="match status" value="1"/>
</dbReference>
<keyword evidence="8 9" id="KW-0289">Folate biosynthesis</keyword>
<gene>
    <name evidence="11" type="primary">folP</name>
    <name evidence="11" type="ORF">ABXZ36_05145</name>
</gene>
<protein>
    <recommendedName>
        <fullName evidence="4 9">Dihydropteroate synthase</fullName>
        <shortName evidence="9">DHPS</shortName>
        <ecNumber evidence="4 9">2.5.1.15</ecNumber>
    </recommendedName>
    <alternativeName>
        <fullName evidence="9">Dihydropteroate pyrophosphorylase</fullName>
    </alternativeName>
</protein>
<evidence type="ECO:0000256" key="3">
    <source>
        <dbReference type="ARBA" id="ARBA00004763"/>
    </source>
</evidence>
<evidence type="ECO:0000256" key="6">
    <source>
        <dbReference type="ARBA" id="ARBA00022723"/>
    </source>
</evidence>
<dbReference type="SUPFAM" id="SSF51717">
    <property type="entry name" value="Dihydropteroate synthetase-like"/>
    <property type="match status" value="1"/>
</dbReference>
<sequence length="273" mass="30332">MTINCKGNLIDLNIPKVMGILNITPDSFFDGGMYKHEKVILEKTEQMIEDGAIFIDVGSYSSKPGATHVSQEEELGRIIPIVELLLKEFPQILLSIDTFRAEVAHQCLDRGAAMINDISAGKMDANMLKAVADHQVPYIMMHLKGTPQTMQQETSYEDLMKDILFYFSERVAAARVLKINDLIIDPGFGFAKTVAQNYELLQKMDLLQLLDLPILAGLSRKSMIYKILGTDAKGALNGTTALNMVALNRGANILRVHDVKEAMECVKLNQAFL</sequence>
<dbReference type="PANTHER" id="PTHR20941:SF1">
    <property type="entry name" value="FOLIC ACID SYNTHESIS PROTEIN FOL1"/>
    <property type="match status" value="1"/>
</dbReference>
<accession>A0ABV2SS94</accession>
<comment type="pathway">
    <text evidence="3 9">Cofactor biosynthesis; tetrahydrofolate biosynthesis; 7,8-dihydrofolate from 2-amino-4-hydroxy-6-hydroxymethyl-7,8-dihydropteridine diphosphate and 4-aminobenzoate: step 1/2.</text>
</comment>
<keyword evidence="6 9" id="KW-0479">Metal-binding</keyword>
<evidence type="ECO:0000256" key="5">
    <source>
        <dbReference type="ARBA" id="ARBA00022679"/>
    </source>
</evidence>
<keyword evidence="12" id="KW-1185">Reference proteome</keyword>
<comment type="caution">
    <text evidence="11">The sequence shown here is derived from an EMBL/GenBank/DDBJ whole genome shotgun (WGS) entry which is preliminary data.</text>
</comment>
<comment type="function">
    <text evidence="9">Catalyzes the condensation of para-aminobenzoate (pABA) with 6-hydroxymethyl-7,8-dihydropterin diphosphate (DHPt-PP) to form 7,8-dihydropteroate (H2Pte), the immediate precursor of folate derivatives.</text>
</comment>
<dbReference type="CDD" id="cd00739">
    <property type="entry name" value="DHPS"/>
    <property type="match status" value="1"/>
</dbReference>
<evidence type="ECO:0000313" key="12">
    <source>
        <dbReference type="Proteomes" id="UP001549799"/>
    </source>
</evidence>
<dbReference type="PROSITE" id="PS00792">
    <property type="entry name" value="DHPS_1"/>
    <property type="match status" value="1"/>
</dbReference>
<dbReference type="Proteomes" id="UP001549799">
    <property type="component" value="Unassembled WGS sequence"/>
</dbReference>
<comment type="catalytic activity">
    <reaction evidence="1">
        <text>(7,8-dihydropterin-6-yl)methyl diphosphate + 4-aminobenzoate = 7,8-dihydropteroate + diphosphate</text>
        <dbReference type="Rhea" id="RHEA:19949"/>
        <dbReference type="ChEBI" id="CHEBI:17836"/>
        <dbReference type="ChEBI" id="CHEBI:17839"/>
        <dbReference type="ChEBI" id="CHEBI:33019"/>
        <dbReference type="ChEBI" id="CHEBI:72950"/>
        <dbReference type="EC" id="2.5.1.15"/>
    </reaction>
</comment>
<comment type="similarity">
    <text evidence="9">Belongs to the DHPS family.</text>
</comment>
<dbReference type="PROSITE" id="PS50972">
    <property type="entry name" value="PTERIN_BINDING"/>
    <property type="match status" value="1"/>
</dbReference>